<sequence length="243" mass="25386">MHTRRFHLSGFLPVLPQPTGPDAWRAALGACFGIGLCAFLVSAFPSDHAPHLALIAPLGATAVLVFAAPNAPLAQPWSAVVGNTLSALIAVGVLSVYSGPWAAPLAVGLAIFAMMFARALHPPGGAVALLAALDPVPVLETGFLYALVPVSAMTALLVMSAILFNRLSGRVYPFRQAGDEVRLGLSADELAALLHDYRQASNIGVTDLGRLLVAADREAENHRFDTVNLRPVPQISTRGKCGG</sequence>
<feature type="transmembrane region" description="Helical" evidence="1">
    <location>
        <begin position="51"/>
        <end position="68"/>
    </location>
</feature>
<dbReference type="InterPro" id="IPR058581">
    <property type="entry name" value="TM_HPP"/>
</dbReference>
<accession>A0A1I7E9I4</accession>
<dbReference type="OrthoDB" id="9811720at2"/>
<dbReference type="Proteomes" id="UP000182466">
    <property type="component" value="Unassembled WGS sequence"/>
</dbReference>
<keyword evidence="1" id="KW-0472">Membrane</keyword>
<feature type="transmembrane region" description="Helical" evidence="1">
    <location>
        <begin position="23"/>
        <end position="44"/>
    </location>
</feature>
<dbReference type="PANTHER" id="PTHR33741">
    <property type="entry name" value="TRANSMEMBRANE PROTEIN DDB_G0269096-RELATED"/>
    <property type="match status" value="1"/>
</dbReference>
<keyword evidence="4" id="KW-1185">Reference proteome</keyword>
<keyword evidence="1" id="KW-1133">Transmembrane helix</keyword>
<proteinExistence type="predicted"/>
<reference evidence="3 4" key="1">
    <citation type="submission" date="2016-10" db="EMBL/GenBank/DDBJ databases">
        <authorList>
            <person name="de Groot N.N."/>
        </authorList>
    </citation>
    <scope>NUCLEOTIDE SEQUENCE [LARGE SCALE GENOMIC DNA]</scope>
    <source>
        <strain evidence="3 4">CGMCC 1.10959</strain>
    </source>
</reference>
<dbReference type="RefSeq" id="WP_081710513.1">
    <property type="nucleotide sequence ID" value="NZ_FPAW01000052.1"/>
</dbReference>
<dbReference type="Pfam" id="PF04982">
    <property type="entry name" value="TM_HPP"/>
    <property type="match status" value="1"/>
</dbReference>
<evidence type="ECO:0000313" key="3">
    <source>
        <dbReference type="EMBL" id="SFU20562.1"/>
    </source>
</evidence>
<organism evidence="3 4">
    <name type="scientific">Sedimentitalea nanhaiensis</name>
    <dbReference type="NCBI Taxonomy" id="999627"/>
    <lineage>
        <taxon>Bacteria</taxon>
        <taxon>Pseudomonadati</taxon>
        <taxon>Pseudomonadota</taxon>
        <taxon>Alphaproteobacteria</taxon>
        <taxon>Rhodobacterales</taxon>
        <taxon>Paracoccaceae</taxon>
        <taxon>Sedimentitalea</taxon>
    </lineage>
</organism>
<dbReference type="InterPro" id="IPR007065">
    <property type="entry name" value="HPP"/>
</dbReference>
<dbReference type="STRING" id="999627.SAMN05216236_15218"/>
<dbReference type="PANTHER" id="PTHR33741:SF5">
    <property type="entry name" value="TRANSMEMBRANE PROTEIN DDB_G0269096-RELATED"/>
    <property type="match status" value="1"/>
</dbReference>
<feature type="domain" description="HPP transmembrane region" evidence="2">
    <location>
        <begin position="21"/>
        <end position="173"/>
    </location>
</feature>
<feature type="transmembrane region" description="Helical" evidence="1">
    <location>
        <begin position="143"/>
        <end position="165"/>
    </location>
</feature>
<protein>
    <submittedName>
        <fullName evidence="3">CBS domain-containing membrane protein</fullName>
    </submittedName>
</protein>
<evidence type="ECO:0000259" key="2">
    <source>
        <dbReference type="Pfam" id="PF04982"/>
    </source>
</evidence>
<evidence type="ECO:0000313" key="4">
    <source>
        <dbReference type="Proteomes" id="UP000182466"/>
    </source>
</evidence>
<dbReference type="AlphaFoldDB" id="A0A1I7E9I4"/>
<feature type="transmembrane region" description="Helical" evidence="1">
    <location>
        <begin position="101"/>
        <end position="120"/>
    </location>
</feature>
<feature type="transmembrane region" description="Helical" evidence="1">
    <location>
        <begin position="74"/>
        <end position="94"/>
    </location>
</feature>
<keyword evidence="1" id="KW-0812">Transmembrane</keyword>
<name>A0A1I7E9I4_9RHOB</name>
<gene>
    <name evidence="3" type="ORF">SAMN05216236_15218</name>
</gene>
<dbReference type="eggNOG" id="COG3448">
    <property type="taxonomic scope" value="Bacteria"/>
</dbReference>
<dbReference type="EMBL" id="FPAW01000052">
    <property type="protein sequence ID" value="SFU20562.1"/>
    <property type="molecule type" value="Genomic_DNA"/>
</dbReference>
<evidence type="ECO:0000256" key="1">
    <source>
        <dbReference type="SAM" id="Phobius"/>
    </source>
</evidence>